<accession>A0ABQ9YEW2</accession>
<gene>
    <name evidence="7" type="ORF">BLNAU_2826</name>
</gene>
<evidence type="ECO:0000256" key="5">
    <source>
        <dbReference type="SAM" id="MobiDB-lite"/>
    </source>
</evidence>
<proteinExistence type="inferred from homology"/>
<keyword evidence="8" id="KW-1185">Reference proteome</keyword>
<comment type="similarity">
    <text evidence="2">Belongs to the FIP1 family.</text>
</comment>
<feature type="region of interest" description="Disordered" evidence="5">
    <location>
        <begin position="1"/>
        <end position="54"/>
    </location>
</feature>
<dbReference type="Pfam" id="PF05182">
    <property type="entry name" value="Fip1"/>
    <property type="match status" value="1"/>
</dbReference>
<evidence type="ECO:0000256" key="2">
    <source>
        <dbReference type="ARBA" id="ARBA00007459"/>
    </source>
</evidence>
<dbReference type="InterPro" id="IPR007854">
    <property type="entry name" value="Fip1_dom"/>
</dbReference>
<evidence type="ECO:0000256" key="1">
    <source>
        <dbReference type="ARBA" id="ARBA00004123"/>
    </source>
</evidence>
<organism evidence="7 8">
    <name type="scientific">Blattamonas nauphoetae</name>
    <dbReference type="NCBI Taxonomy" id="2049346"/>
    <lineage>
        <taxon>Eukaryota</taxon>
        <taxon>Metamonada</taxon>
        <taxon>Preaxostyla</taxon>
        <taxon>Oxymonadida</taxon>
        <taxon>Blattamonas</taxon>
    </lineage>
</organism>
<feature type="domain" description="Pre-mRNA polyadenylation factor Fip1" evidence="6">
    <location>
        <begin position="144"/>
        <end position="172"/>
    </location>
</feature>
<comment type="subcellular location">
    <subcellularLocation>
        <location evidence="1">Nucleus</location>
    </subcellularLocation>
</comment>
<evidence type="ECO:0000313" key="7">
    <source>
        <dbReference type="EMBL" id="KAK2962166.1"/>
    </source>
</evidence>
<reference evidence="7 8" key="1">
    <citation type="journal article" date="2022" name="bioRxiv">
        <title>Genomics of Preaxostyla Flagellates Illuminates Evolutionary Transitions and the Path Towards Mitochondrial Loss.</title>
        <authorList>
            <person name="Novak L.V.F."/>
            <person name="Treitli S.C."/>
            <person name="Pyrih J."/>
            <person name="Halakuc P."/>
            <person name="Pipaliya S.V."/>
            <person name="Vacek V."/>
            <person name="Brzon O."/>
            <person name="Soukal P."/>
            <person name="Eme L."/>
            <person name="Dacks J.B."/>
            <person name="Karnkowska A."/>
            <person name="Elias M."/>
            <person name="Hampl V."/>
        </authorList>
    </citation>
    <scope>NUCLEOTIDE SEQUENCE [LARGE SCALE GENOMIC DNA]</scope>
    <source>
        <strain evidence="7">NAU3</strain>
        <tissue evidence="7">Gut</tissue>
    </source>
</reference>
<comment type="caution">
    <text evidence="7">The sequence shown here is derived from an EMBL/GenBank/DDBJ whole genome shotgun (WGS) entry which is preliminary data.</text>
</comment>
<keyword evidence="3" id="KW-0507">mRNA processing</keyword>
<keyword evidence="4" id="KW-0539">Nucleus</keyword>
<protein>
    <recommendedName>
        <fullName evidence="6">Pre-mRNA polyadenylation factor Fip1 domain-containing protein</fullName>
    </recommendedName>
</protein>
<evidence type="ECO:0000256" key="4">
    <source>
        <dbReference type="ARBA" id="ARBA00023242"/>
    </source>
</evidence>
<evidence type="ECO:0000259" key="6">
    <source>
        <dbReference type="Pfam" id="PF05182"/>
    </source>
</evidence>
<evidence type="ECO:0000256" key="3">
    <source>
        <dbReference type="ARBA" id="ARBA00022664"/>
    </source>
</evidence>
<evidence type="ECO:0000313" key="8">
    <source>
        <dbReference type="Proteomes" id="UP001281761"/>
    </source>
</evidence>
<feature type="compositionally biased region" description="Polar residues" evidence="5">
    <location>
        <begin position="7"/>
        <end position="28"/>
    </location>
</feature>
<dbReference type="EMBL" id="JARBJD010000012">
    <property type="protein sequence ID" value="KAK2962166.1"/>
    <property type="molecule type" value="Genomic_DNA"/>
</dbReference>
<sequence length="220" mass="24966">MRDKNSDGSPMSVSSHLQITPVETIQDTAESRLVPLDQVQSGDETSDPSSSLAVDDNSHVILTFNEDQVKKAVRKLKPTPHKVGGPNRGFRYYGSKPPNFTIQQTSASTNKAELAEMVKQLDQALTDPDYVPMYRGDSLFKFNVDSLGQPWEKSNAQLKDYFNYGFDETTWKFEVTQIPTTRWVKICNRSVDNRMWFEKKSRQETLTSEAEELDDSDVSV</sequence>
<feature type="compositionally biased region" description="Polar residues" evidence="5">
    <location>
        <begin position="38"/>
        <end position="52"/>
    </location>
</feature>
<dbReference type="Proteomes" id="UP001281761">
    <property type="component" value="Unassembled WGS sequence"/>
</dbReference>
<name>A0ABQ9YEW2_9EUKA</name>